<dbReference type="InterPro" id="IPR046058">
    <property type="entry name" value="WbuC_cupin"/>
</dbReference>
<evidence type="ECO:0000313" key="2">
    <source>
        <dbReference type="EMBL" id="CRH04812.1"/>
    </source>
</evidence>
<name>A0A1S7LD33_MAGMO</name>
<dbReference type="NCBIfam" id="TIGR04366">
    <property type="entry name" value="cupin_WbuC"/>
    <property type="match status" value="1"/>
</dbReference>
<reference evidence="2" key="1">
    <citation type="submission" date="2015-04" db="EMBL/GenBank/DDBJ databases">
        <authorList>
            <person name="Syromyatnikov M.Y."/>
            <person name="Popov V.N."/>
        </authorList>
    </citation>
    <scope>NUCLEOTIDE SEQUENCE</scope>
    <source>
        <strain evidence="2">MO-1</strain>
    </source>
</reference>
<dbReference type="EMBL" id="LO017727">
    <property type="protein sequence ID" value="CRH04812.1"/>
    <property type="molecule type" value="Genomic_DNA"/>
</dbReference>
<dbReference type="AlphaFoldDB" id="A0A1S7LD33"/>
<dbReference type="Pfam" id="PF19480">
    <property type="entry name" value="DUF6016"/>
    <property type="match status" value="1"/>
</dbReference>
<organism evidence="2">
    <name type="scientific">Magnetococcus massalia (strain MO-1)</name>
    <dbReference type="NCBI Taxonomy" id="451514"/>
    <lineage>
        <taxon>Bacteria</taxon>
        <taxon>Pseudomonadati</taxon>
        <taxon>Pseudomonadota</taxon>
        <taxon>Magnetococcia</taxon>
        <taxon>Magnetococcales</taxon>
        <taxon>Magnetococcaceae</taxon>
        <taxon>Magnetococcus</taxon>
    </lineage>
</organism>
<dbReference type="InterPro" id="IPR014710">
    <property type="entry name" value="RmlC-like_jellyroll"/>
</dbReference>
<dbReference type="SUPFAM" id="SSF51182">
    <property type="entry name" value="RmlC-like cupins"/>
    <property type="match status" value="1"/>
</dbReference>
<dbReference type="InterPro" id="IPR011051">
    <property type="entry name" value="RmlC_Cupin_sf"/>
</dbReference>
<feature type="domain" description="Cupin fold metalloprotein WbuC cupin" evidence="1">
    <location>
        <begin position="39"/>
        <end position="85"/>
    </location>
</feature>
<evidence type="ECO:0000259" key="1">
    <source>
        <dbReference type="Pfam" id="PF19480"/>
    </source>
</evidence>
<accession>A0A1S7LD33</accession>
<sequence>MIGLTPQRFETLCSQAVESHKEAPVAEDPSVMVTSRQYSLLLPGTYLPPHRHDDPKGWEVVMCMEGEALVFTFDHQGRITQRVALSAHYSDSKKLAALEIPPLTWHTVVTTSSDTLLMQVRPYPTNDDSYAEAAPFAPHPDTSDAPSYLAWMLYARVGMSFLDIGYSY</sequence>
<gene>
    <name evidence="2" type="ORF">MAGMO_0608</name>
</gene>
<dbReference type="InterPro" id="IPR027565">
    <property type="entry name" value="Cupin_WbuC"/>
</dbReference>
<dbReference type="Gene3D" id="2.60.120.10">
    <property type="entry name" value="Jelly Rolls"/>
    <property type="match status" value="1"/>
</dbReference>
<protein>
    <recommendedName>
        <fullName evidence="1">Cupin fold metalloprotein WbuC cupin domain-containing protein</fullName>
    </recommendedName>
</protein>
<proteinExistence type="predicted"/>